<dbReference type="AlphaFoldDB" id="A0A9J5ZI07"/>
<accession>A0A9J5ZI07</accession>
<evidence type="ECO:0000313" key="2">
    <source>
        <dbReference type="Proteomes" id="UP000824120"/>
    </source>
</evidence>
<protein>
    <submittedName>
        <fullName evidence="1">Uncharacterized protein</fullName>
    </submittedName>
</protein>
<evidence type="ECO:0000313" key="1">
    <source>
        <dbReference type="EMBL" id="KAG5612069.1"/>
    </source>
</evidence>
<dbReference type="Proteomes" id="UP000824120">
    <property type="component" value="Chromosome 4"/>
</dbReference>
<comment type="caution">
    <text evidence="1">The sequence shown here is derived from an EMBL/GenBank/DDBJ whole genome shotgun (WGS) entry which is preliminary data.</text>
</comment>
<gene>
    <name evidence="1" type="ORF">H5410_023350</name>
</gene>
<name>A0A9J5ZI07_SOLCO</name>
<organism evidence="1 2">
    <name type="scientific">Solanum commersonii</name>
    <name type="common">Commerson's wild potato</name>
    <name type="synonym">Commerson's nightshade</name>
    <dbReference type="NCBI Taxonomy" id="4109"/>
    <lineage>
        <taxon>Eukaryota</taxon>
        <taxon>Viridiplantae</taxon>
        <taxon>Streptophyta</taxon>
        <taxon>Embryophyta</taxon>
        <taxon>Tracheophyta</taxon>
        <taxon>Spermatophyta</taxon>
        <taxon>Magnoliopsida</taxon>
        <taxon>eudicotyledons</taxon>
        <taxon>Gunneridae</taxon>
        <taxon>Pentapetalae</taxon>
        <taxon>asterids</taxon>
        <taxon>lamiids</taxon>
        <taxon>Solanales</taxon>
        <taxon>Solanaceae</taxon>
        <taxon>Solanoideae</taxon>
        <taxon>Solaneae</taxon>
        <taxon>Solanum</taxon>
    </lineage>
</organism>
<dbReference type="EMBL" id="JACXVP010000004">
    <property type="protein sequence ID" value="KAG5612069.1"/>
    <property type="molecule type" value="Genomic_DNA"/>
</dbReference>
<proteinExistence type="predicted"/>
<keyword evidence="2" id="KW-1185">Reference proteome</keyword>
<sequence length="60" mass="6719">MTAKNTNRNLELIHGVRNSLIHSKKPVIVAAAKTPQYSIPPMTLRNHLLTNTNQNSQNLD</sequence>
<reference evidence="1 2" key="1">
    <citation type="submission" date="2020-09" db="EMBL/GenBank/DDBJ databases">
        <title>De no assembly of potato wild relative species, Solanum commersonii.</title>
        <authorList>
            <person name="Cho K."/>
        </authorList>
    </citation>
    <scope>NUCLEOTIDE SEQUENCE [LARGE SCALE GENOMIC DNA]</scope>
    <source>
        <strain evidence="1">LZ3.2</strain>
        <tissue evidence="1">Leaf</tissue>
    </source>
</reference>